<feature type="region of interest" description="Disordered" evidence="2">
    <location>
        <begin position="1315"/>
        <end position="1346"/>
    </location>
</feature>
<dbReference type="InterPro" id="IPR001202">
    <property type="entry name" value="WW_dom"/>
</dbReference>
<name>A0A0M0JRG5_9EUKA</name>
<feature type="compositionally biased region" description="Low complexity" evidence="2">
    <location>
        <begin position="1922"/>
        <end position="1939"/>
    </location>
</feature>
<feature type="region of interest" description="Disordered" evidence="2">
    <location>
        <begin position="1651"/>
        <end position="1677"/>
    </location>
</feature>
<evidence type="ECO:0000313" key="4">
    <source>
        <dbReference type="EMBL" id="KOO29194.1"/>
    </source>
</evidence>
<feature type="coiled-coil region" evidence="1">
    <location>
        <begin position="986"/>
        <end position="1013"/>
    </location>
</feature>
<protein>
    <recommendedName>
        <fullName evidence="3">WW domain-containing protein</fullName>
    </recommendedName>
</protein>
<evidence type="ECO:0000259" key="3">
    <source>
        <dbReference type="PROSITE" id="PS50020"/>
    </source>
</evidence>
<evidence type="ECO:0000313" key="5">
    <source>
        <dbReference type="Proteomes" id="UP000037460"/>
    </source>
</evidence>
<evidence type="ECO:0000256" key="2">
    <source>
        <dbReference type="SAM" id="MobiDB-lite"/>
    </source>
</evidence>
<proteinExistence type="predicted"/>
<evidence type="ECO:0000256" key="1">
    <source>
        <dbReference type="SAM" id="Coils"/>
    </source>
</evidence>
<dbReference type="PROSITE" id="PS50020">
    <property type="entry name" value="WW_DOMAIN_2"/>
    <property type="match status" value="1"/>
</dbReference>
<dbReference type="Proteomes" id="UP000037460">
    <property type="component" value="Unassembled WGS sequence"/>
</dbReference>
<gene>
    <name evidence="4" type="ORF">Ctob_007942</name>
</gene>
<comment type="caution">
    <text evidence="4">The sequence shown here is derived from an EMBL/GenBank/DDBJ whole genome shotgun (WGS) entry which is preliminary data.</text>
</comment>
<dbReference type="InterPro" id="IPR036020">
    <property type="entry name" value="WW_dom_sf"/>
</dbReference>
<feature type="compositionally biased region" description="Low complexity" evidence="2">
    <location>
        <begin position="1667"/>
        <end position="1677"/>
    </location>
</feature>
<feature type="compositionally biased region" description="Polar residues" evidence="2">
    <location>
        <begin position="1941"/>
        <end position="1952"/>
    </location>
</feature>
<feature type="region of interest" description="Disordered" evidence="2">
    <location>
        <begin position="1"/>
        <end position="25"/>
    </location>
</feature>
<dbReference type="PROSITE" id="PS50096">
    <property type="entry name" value="IQ"/>
    <property type="match status" value="1"/>
</dbReference>
<feature type="compositionally biased region" description="Polar residues" evidence="2">
    <location>
        <begin position="1176"/>
        <end position="1186"/>
    </location>
</feature>
<feature type="region of interest" description="Disordered" evidence="2">
    <location>
        <begin position="1164"/>
        <end position="1188"/>
    </location>
</feature>
<feature type="compositionally biased region" description="Acidic residues" evidence="2">
    <location>
        <begin position="1651"/>
        <end position="1660"/>
    </location>
</feature>
<feature type="domain" description="WW" evidence="3">
    <location>
        <begin position="1856"/>
        <end position="1895"/>
    </location>
</feature>
<accession>A0A0M0JRG5</accession>
<feature type="coiled-coil region" evidence="1">
    <location>
        <begin position="1376"/>
        <end position="1406"/>
    </location>
</feature>
<feature type="region of interest" description="Disordered" evidence="2">
    <location>
        <begin position="1916"/>
        <end position="1952"/>
    </location>
</feature>
<feature type="compositionally biased region" description="Low complexity" evidence="2">
    <location>
        <begin position="1315"/>
        <end position="1331"/>
    </location>
</feature>
<feature type="coiled-coil region" evidence="1">
    <location>
        <begin position="1263"/>
        <end position="1290"/>
    </location>
</feature>
<reference evidence="5" key="1">
    <citation type="journal article" date="2015" name="PLoS Genet.">
        <title>Genome Sequence and Transcriptome Analyses of Chrysochromulina tobin: Metabolic Tools for Enhanced Algal Fitness in the Prominent Order Prymnesiales (Haptophyceae).</title>
        <authorList>
            <person name="Hovde B.T."/>
            <person name="Deodato C.R."/>
            <person name="Hunsperger H.M."/>
            <person name="Ryken S.A."/>
            <person name="Yost W."/>
            <person name="Jha R.K."/>
            <person name="Patterson J."/>
            <person name="Monnat R.J. Jr."/>
            <person name="Barlow S.B."/>
            <person name="Starkenburg S.R."/>
            <person name="Cattolico R.A."/>
        </authorList>
    </citation>
    <scope>NUCLEOTIDE SEQUENCE</scope>
    <source>
        <strain evidence="5">CCMP291</strain>
    </source>
</reference>
<keyword evidence="1" id="KW-0175">Coiled coil</keyword>
<organism evidence="4 5">
    <name type="scientific">Chrysochromulina tobinii</name>
    <dbReference type="NCBI Taxonomy" id="1460289"/>
    <lineage>
        <taxon>Eukaryota</taxon>
        <taxon>Haptista</taxon>
        <taxon>Haptophyta</taxon>
        <taxon>Prymnesiophyceae</taxon>
        <taxon>Prymnesiales</taxon>
        <taxon>Chrysochromulinaceae</taxon>
        <taxon>Chrysochromulina</taxon>
    </lineage>
</organism>
<dbReference type="SUPFAM" id="SSF51045">
    <property type="entry name" value="WW domain"/>
    <property type="match status" value="1"/>
</dbReference>
<dbReference type="EMBL" id="JWZX01002450">
    <property type="protein sequence ID" value="KOO29194.1"/>
    <property type="molecule type" value="Genomic_DNA"/>
</dbReference>
<sequence length="1952" mass="211954">MAVLEKPIGSLKRRGMPAHGMHANSSTASLSAEATRTAPAASAYFTPNVANGTVVPTPGDGAKAASTAALTAALDPDAGGGSRFATVFHSADRFPIACKRAMSREEQLYFLRHGVTPPRTLSRPELPAPQGGDAAAFYESKQAVHALVMRREAAVEALRELLPSPQKAAQARHATSHLLLEPTTAAVLRARLANRLHALRLATAAVCEGLALWREQLRARGGYFGSLPSEEVAYLYEDRDYELTMVSDVASVLPAPIALEPLLIDWFDVAVPWLAHAAHLAHHGAYGLGARLMSISADGSAVAEASAPAVLEATRYFGLAHADVLAPFHEAGGYTDVHGDLSAVVGTTTAGGDAKAVRARLKRAQETLLAQVARKSGQSAAAPSAEQRAHELWRHAARRSRPPSASDFSCSRWRWTAYEWLLYGGGEVYAPLLHAMPRYFRFKALSEAASFVQRCFRGRLLLRFTRMARQLIMARRAKDTAARLVLETRWAVYIQNRYRGMKVRETLRTLVAQGLANDREAKMRALREFQAKQEAREHARVVDKAVRKLQSHAHVLNARAAFMARQRRRAAESAHAAVSLSGSDCVAKLEAVMVRHRIVKGVLRDVYTNVCVAYEDRALERETAEVRASDWFPRTQQATDAAVQQQRQLAAQLVALVEESPSAAAAAKAAGSSSSAKQQAAKASAASAFVANAAKGESGAEAAAEAAEAAYLMPDVLGLRALLWKEVRKEQAALSKLEAEVHMWARLRQTHGGGDEASEPLTGPKVAELQAAQSRQVIAAQQQQRVASQEEALAAWPTPPILEGRRTPPRASHVLCMVEGALGALDQAEEWKVPGTTGQRALLASVQQGASAAAQLEAQRATTYEHAAAEYALVEGENRALRELRTLHEGVDQRIKQLRLAATELNENGVTLKVRNEVLNLPAANLAEAISPGLPPAPSATTGKGTPSLKSEWDAWFVTALEAHERTAARLLKADADREASAKAELDTARGALDTARTRLAQAEALLETWLRLEGSKRLLASVHAKERRRLRRELIGKRTRTFAKMFAMPTYVRVQTKRAQRELHRANAAARLAERLATRPVQARRYTEGTVSLTVLDSMTKALSELLQPEPDTEGEGEGSAMPSALPRDERWQQLTRSVNMLVGDMKGERVYIQTLVKTTVTLEPGTPGRRAESGSASAGQTQPEPQEVSATLLELAVRHRPFEGTQDGPKPAASILLQLEEAHASGLLAQTLGVPHASIKSFGSTPPKEELDDAPTLLQLLQETSERRAAAAAELHALQQKKARNKENTRVWHRLKGALAFLKDVDADQAAEDAGAAESGASSQRRSGSVWTARKKRPATAAEGVVDDSSAAGFASRWLGVGDLMRAHVAVAIAQRSKEARRALKAELDELESEIATLHELQRSCLRWKPVCVPRSATVIDVAWNVGLDEGQRATGDSCFCYHCASLSPPVKVRHRFVDCPKRRKHNMPEFDEGAMKSLSRELRQRSATSQGVLDELSAFDRADENARLKRDLFELAGAIKVLGKQDGVLPRPCQPAPPPHSARASLVHERRRKRDHLTEHLTKLVAIAARHESGAVHHIPGSWGELKATALMKPQRRLGDDSVVTPETLLDAAKMIGLDISATGHDHHMMDVVIEQARMPLPSHWEELEDDEGEEGQGADGEGAKAPAAAAAAQPLPLPLPSARRYLNLISGEECTGHPMAPTVAKLAASLKVRSQRTGTCKPKLMDAWVQFADGAARLPYFYNFVTGERRRDFPPLDKKSYTPCVLPPYQLEPSAEVLCAAAQETWAGLDSARLERAVKAQLFDSARKRARADVLAHQPCRLEVLVTQGFALGLDAATEPELMWLCDCALAPRLPLGWIASSASGSMRHGDGSEFYWHTVVGLTQWEHPEVSFLTGVAARLVEARRVDVERALGEQRTPTPTATAPPDIAAKASAVLGTSTSTRNRRD</sequence>
<keyword evidence="5" id="KW-1185">Reference proteome</keyword>